<evidence type="ECO:0000313" key="2">
    <source>
        <dbReference type="Proteomes" id="UP001447842"/>
    </source>
</evidence>
<sequence>MSSFERSHIILAEEIEERFEAFKKAVHPSRVVGFVRDDFLIEDAKAVIAEAYISEASLKYVVLAAKQFNIYSQNALLKLLEEPPTNIALVIIAPSKSVLLPTVRSRLPILNELSGEAPQGVELTLGSLDLGALYGFVTSVGRMDRHESKALIERLFYQASVVEKLPLSTEQLDAFARAFRLLEVNARLQNVLLTVLMPFLPEQRRAG</sequence>
<dbReference type="Proteomes" id="UP001447842">
    <property type="component" value="Chromosome"/>
</dbReference>
<reference evidence="1 2" key="1">
    <citation type="submission" date="2024-03" db="EMBL/GenBank/DDBJ databases">
        <title>Sulfurimonas sp. HSL3-1.</title>
        <authorList>
            <person name="Wang S."/>
        </authorList>
    </citation>
    <scope>NUCLEOTIDE SEQUENCE [LARGE SCALE GENOMIC DNA]</scope>
    <source>
        <strain evidence="1 2">HSL3-1</strain>
    </source>
</reference>
<dbReference type="InterPro" id="IPR027417">
    <property type="entry name" value="P-loop_NTPase"/>
</dbReference>
<dbReference type="EMBL" id="CP147920">
    <property type="protein sequence ID" value="XAU14263.1"/>
    <property type="molecule type" value="Genomic_DNA"/>
</dbReference>
<dbReference type="Pfam" id="PF13177">
    <property type="entry name" value="DNA_pol3_delta2"/>
    <property type="match status" value="1"/>
</dbReference>
<protein>
    <submittedName>
        <fullName evidence="1">DNA polymerase III subunit delta</fullName>
    </submittedName>
</protein>
<evidence type="ECO:0000313" key="1">
    <source>
        <dbReference type="EMBL" id="XAU14263.1"/>
    </source>
</evidence>
<accession>A0ABZ3H827</accession>
<dbReference type="Gene3D" id="3.40.50.300">
    <property type="entry name" value="P-loop containing nucleotide triphosphate hydrolases"/>
    <property type="match status" value="1"/>
</dbReference>
<proteinExistence type="predicted"/>
<dbReference type="NCBIfam" id="NF006296">
    <property type="entry name" value="PRK08485.1"/>
    <property type="match status" value="1"/>
</dbReference>
<dbReference type="SUPFAM" id="SSF52540">
    <property type="entry name" value="P-loop containing nucleoside triphosphate hydrolases"/>
    <property type="match status" value="1"/>
</dbReference>
<name>A0ABZ3H827_9BACT</name>
<dbReference type="RefSeq" id="WP_345972027.1">
    <property type="nucleotide sequence ID" value="NZ_CP147920.1"/>
</dbReference>
<organism evidence="1 2">
    <name type="scientific">Sulfurimonas diazotrophicus</name>
    <dbReference type="NCBI Taxonomy" id="3131939"/>
    <lineage>
        <taxon>Bacteria</taxon>
        <taxon>Pseudomonadati</taxon>
        <taxon>Campylobacterota</taxon>
        <taxon>Epsilonproteobacteria</taxon>
        <taxon>Campylobacterales</taxon>
        <taxon>Sulfurimonadaceae</taxon>
        <taxon>Sulfurimonas</taxon>
    </lineage>
</organism>
<keyword evidence="2" id="KW-1185">Reference proteome</keyword>
<gene>
    <name evidence="1" type="ORF">WCY31_08335</name>
</gene>